<proteinExistence type="predicted"/>
<dbReference type="AlphaFoldDB" id="A0A3B0UZV1"/>
<sequence length="124" mass="12695">TAGSFSVSGTSGRDEDIIRFTPTSLGAATSGSWSLEFDGSDVGLASSSSEDVWGVWLDETNGDIYLTTRGSFTVTGASGDGADIFTCGSPTTGSSTACTFSLFWDGSLDGFGGEAMDGLFVERP</sequence>
<evidence type="ECO:0000313" key="1">
    <source>
        <dbReference type="EMBL" id="VAW34160.1"/>
    </source>
</evidence>
<gene>
    <name evidence="1" type="ORF">MNBD_CHLOROFLEXI01-2179</name>
</gene>
<feature type="non-terminal residue" evidence="1">
    <location>
        <position position="1"/>
    </location>
</feature>
<dbReference type="EMBL" id="UOEU01000516">
    <property type="protein sequence ID" value="VAW34160.1"/>
    <property type="molecule type" value="Genomic_DNA"/>
</dbReference>
<reference evidence="1" key="1">
    <citation type="submission" date="2018-06" db="EMBL/GenBank/DDBJ databases">
        <authorList>
            <person name="Zhirakovskaya E."/>
        </authorList>
    </citation>
    <scope>NUCLEOTIDE SEQUENCE</scope>
</reference>
<name>A0A3B0UZV1_9ZZZZ</name>
<accession>A0A3B0UZV1</accession>
<protein>
    <submittedName>
        <fullName evidence="1">Uncharacterized protein</fullName>
    </submittedName>
</protein>
<organism evidence="1">
    <name type="scientific">hydrothermal vent metagenome</name>
    <dbReference type="NCBI Taxonomy" id="652676"/>
    <lineage>
        <taxon>unclassified sequences</taxon>
        <taxon>metagenomes</taxon>
        <taxon>ecological metagenomes</taxon>
    </lineage>
</organism>